<dbReference type="GO" id="GO:0036001">
    <property type="term" value="P:'de novo' pyridoxal 5'-phosphate biosynthetic process"/>
    <property type="evidence" value="ECO:0007669"/>
    <property type="project" value="TreeGrafter"/>
</dbReference>
<evidence type="ECO:0000259" key="7">
    <source>
        <dbReference type="Pfam" id="PF02826"/>
    </source>
</evidence>
<feature type="binding site" evidence="5">
    <location>
        <position position="48"/>
    </location>
    <ligand>
        <name>substrate</name>
    </ligand>
</feature>
<feature type="binding site" evidence="5">
    <location>
        <position position="260"/>
    </location>
    <ligand>
        <name>substrate</name>
    </ligand>
</feature>
<evidence type="ECO:0000256" key="4">
    <source>
        <dbReference type="ARBA" id="ARBA00023096"/>
    </source>
</evidence>
<feature type="domain" description="D-isomer specific 2-hydroxyacid dehydrogenase catalytic" evidence="6">
    <location>
        <begin position="35"/>
        <end position="274"/>
    </location>
</feature>
<dbReference type="RefSeq" id="WP_133736582.1">
    <property type="nucleotide sequence ID" value="NZ_SOAX01000005.1"/>
</dbReference>
<dbReference type="InterPro" id="IPR020921">
    <property type="entry name" value="Erythronate-4-P_DHase"/>
</dbReference>
<feature type="binding site" evidence="5">
    <location>
        <position position="149"/>
    </location>
    <ligand>
        <name>NAD(+)</name>
        <dbReference type="ChEBI" id="CHEBI:57540"/>
    </ligand>
</feature>
<evidence type="ECO:0000313" key="10">
    <source>
        <dbReference type="Proteomes" id="UP000295830"/>
    </source>
</evidence>
<dbReference type="InterPro" id="IPR024531">
    <property type="entry name" value="Erythronate-4-P_DHase_dimer"/>
</dbReference>
<evidence type="ECO:0000259" key="6">
    <source>
        <dbReference type="Pfam" id="PF00389"/>
    </source>
</evidence>
<dbReference type="GO" id="GO:0033711">
    <property type="term" value="F:4-phosphoerythronate dehydrogenase activity"/>
    <property type="evidence" value="ECO:0007669"/>
    <property type="project" value="UniProtKB-EC"/>
</dbReference>
<evidence type="ECO:0000256" key="3">
    <source>
        <dbReference type="ARBA" id="ARBA00023027"/>
    </source>
</evidence>
<dbReference type="Gene3D" id="3.40.50.720">
    <property type="entry name" value="NAD(P)-binding Rossmann-like Domain"/>
    <property type="match status" value="2"/>
</dbReference>
<dbReference type="PANTHER" id="PTHR42938">
    <property type="entry name" value="FORMATE DEHYDROGENASE 1"/>
    <property type="match status" value="1"/>
</dbReference>
<evidence type="ECO:0000256" key="1">
    <source>
        <dbReference type="ARBA" id="ARBA00022490"/>
    </source>
</evidence>
<dbReference type="InterPro" id="IPR038251">
    <property type="entry name" value="PdxB_dimer_sf"/>
</dbReference>
<dbReference type="EC" id="1.1.1.290" evidence="5"/>
<keyword evidence="3 5" id="KW-0520">NAD</keyword>
<dbReference type="Pfam" id="PF00389">
    <property type="entry name" value="2-Hacid_dh"/>
    <property type="match status" value="1"/>
</dbReference>
<keyword evidence="2 5" id="KW-0560">Oxidoreductase</keyword>
<sequence length="388" mass="41225">MNGLRILADENIPGLEHFFEPLGSIRTLPGRAIQASDLRGIDVLLVRSVTRVDEALLKDSPVRFVGTATIGTDHLDTEYLRSAGIHWASAPGCNALAVGDYVLSCLALATTDRNRSFEQLSVGIVGCGNVGGGLQQRLSDIGLTVLANDPPREAAGDSGFSSLDEVLACDAICLHAPLVSQGPWSTHYLLDTNRIEALRSDQILISAGRGAVVDNQALHGRLKAPDGGPWTALDVWENEPGINADLAQRVSVATPHIAGYSLEGKLRGTAMIHDALCRHLGVQSKRSMEPLLPPAQGLKVDGVDHVRPFPALTQALLAAYNPALDSVELKRTLSGDASDREVAFDRLRKTYPVRREFGYLLPEGVKDPAAASLLTAAGFAAVTGKLGS</sequence>
<dbReference type="InterPro" id="IPR006139">
    <property type="entry name" value="D-isomer_2_OHA_DH_cat_dom"/>
</dbReference>
<comment type="function">
    <text evidence="5">Catalyzes the oxidation of erythronate-4-phosphate to 3-hydroxy-2-oxo-4-phosphonooxybutanoate.</text>
</comment>
<protein>
    <recommendedName>
        <fullName evidence="5">Erythronate-4-phosphate dehydrogenase</fullName>
        <ecNumber evidence="5">1.1.1.290</ecNumber>
    </recommendedName>
</protein>
<dbReference type="GO" id="GO:0005829">
    <property type="term" value="C:cytosol"/>
    <property type="evidence" value="ECO:0007669"/>
    <property type="project" value="TreeGrafter"/>
</dbReference>
<dbReference type="InterPro" id="IPR036291">
    <property type="entry name" value="NAD(P)-bd_dom_sf"/>
</dbReference>
<dbReference type="UniPathway" id="UPA00244">
    <property type="reaction ID" value="UER00310"/>
</dbReference>
<dbReference type="Pfam" id="PF02826">
    <property type="entry name" value="2-Hacid_dh_C"/>
    <property type="match status" value="1"/>
</dbReference>
<dbReference type="HAMAP" id="MF_01825">
    <property type="entry name" value="PdxB"/>
    <property type="match status" value="1"/>
</dbReference>
<evidence type="ECO:0000256" key="5">
    <source>
        <dbReference type="HAMAP-Rule" id="MF_01825"/>
    </source>
</evidence>
<dbReference type="GO" id="GO:0008615">
    <property type="term" value="P:pyridoxine biosynthetic process"/>
    <property type="evidence" value="ECO:0007669"/>
    <property type="project" value="UniProtKB-UniRule"/>
</dbReference>
<evidence type="ECO:0000313" key="9">
    <source>
        <dbReference type="EMBL" id="TDT39410.1"/>
    </source>
</evidence>
<feature type="binding site" evidence="5">
    <location>
        <position position="259"/>
    </location>
    <ligand>
        <name>NAD(+)</name>
        <dbReference type="ChEBI" id="CHEBI:57540"/>
    </ligand>
</feature>
<keyword evidence="10" id="KW-1185">Reference proteome</keyword>
<organism evidence="9 10">
    <name type="scientific">Halospina denitrificans</name>
    <dbReference type="NCBI Taxonomy" id="332522"/>
    <lineage>
        <taxon>Bacteria</taxon>
        <taxon>Pseudomonadati</taxon>
        <taxon>Pseudomonadota</taxon>
        <taxon>Gammaproteobacteria</taxon>
        <taxon>Halospina</taxon>
    </lineage>
</organism>
<comment type="pathway">
    <text evidence="5">Cofactor biosynthesis; pyridoxine 5'-phosphate biosynthesis; pyridoxine 5'-phosphate from D-erythrose 4-phosphate: step 2/5.</text>
</comment>
<keyword evidence="1 5" id="KW-0963">Cytoplasm</keyword>
<accession>A0A4R7JMW4</accession>
<dbReference type="Gene3D" id="3.30.1370.170">
    <property type="match status" value="1"/>
</dbReference>
<feature type="domain" description="Erythronate-4-phosphate dehydrogenase dimerisation" evidence="8">
    <location>
        <begin position="293"/>
        <end position="359"/>
    </location>
</feature>
<gene>
    <name evidence="5" type="primary">pdxB</name>
    <name evidence="9" type="ORF">DES49_2335</name>
</gene>
<dbReference type="Proteomes" id="UP000295830">
    <property type="component" value="Unassembled WGS sequence"/>
</dbReference>
<dbReference type="InterPro" id="IPR006140">
    <property type="entry name" value="D-isomer_DH_NAD-bd"/>
</dbReference>
<comment type="caution">
    <text evidence="9">The sequence shown here is derived from an EMBL/GenBank/DDBJ whole genome shotgun (WGS) entry which is preliminary data.</text>
</comment>
<evidence type="ECO:0000256" key="2">
    <source>
        <dbReference type="ARBA" id="ARBA00023002"/>
    </source>
</evidence>
<evidence type="ECO:0000259" key="8">
    <source>
        <dbReference type="Pfam" id="PF11890"/>
    </source>
</evidence>
<feature type="domain" description="D-isomer specific 2-hydroxyacid dehydrogenase NAD-binding" evidence="7">
    <location>
        <begin position="114"/>
        <end position="258"/>
    </location>
</feature>
<reference evidence="9 10" key="1">
    <citation type="submission" date="2019-03" db="EMBL/GenBank/DDBJ databases">
        <title>Genomic Encyclopedia of Type Strains, Phase IV (KMG-IV): sequencing the most valuable type-strain genomes for metagenomic binning, comparative biology and taxonomic classification.</title>
        <authorList>
            <person name="Goeker M."/>
        </authorList>
    </citation>
    <scope>NUCLEOTIDE SEQUENCE [LARGE SCALE GENOMIC DNA]</scope>
    <source>
        <strain evidence="9 10">DSM 15505</strain>
    </source>
</reference>
<comment type="subunit">
    <text evidence="5">Homodimer.</text>
</comment>
<dbReference type="GO" id="GO:0046983">
    <property type="term" value="F:protein dimerization activity"/>
    <property type="evidence" value="ECO:0007669"/>
    <property type="project" value="InterPro"/>
</dbReference>
<comment type="catalytic activity">
    <reaction evidence="5">
        <text>4-phospho-D-erythronate + NAD(+) = (R)-3-hydroxy-2-oxo-4-phosphooxybutanoate + NADH + H(+)</text>
        <dbReference type="Rhea" id="RHEA:18829"/>
        <dbReference type="ChEBI" id="CHEBI:15378"/>
        <dbReference type="ChEBI" id="CHEBI:57540"/>
        <dbReference type="ChEBI" id="CHEBI:57945"/>
        <dbReference type="ChEBI" id="CHEBI:58538"/>
        <dbReference type="ChEBI" id="CHEBI:58766"/>
        <dbReference type="EC" id="1.1.1.290"/>
    </reaction>
</comment>
<feature type="binding site" evidence="5">
    <location>
        <position position="69"/>
    </location>
    <ligand>
        <name>substrate</name>
    </ligand>
</feature>
<proteinExistence type="inferred from homology"/>
<name>A0A4R7JMW4_9GAMM</name>
<comment type="similarity">
    <text evidence="5">Belongs to the D-isomer specific 2-hydroxyacid dehydrogenase family. PdxB subfamily.</text>
</comment>
<comment type="caution">
    <text evidence="5">Lacks conserved residue(s) required for the propagation of feature annotation.</text>
</comment>
<feature type="active site" description="Proton donor" evidence="5">
    <location>
        <position position="256"/>
    </location>
</feature>
<dbReference type="PANTHER" id="PTHR42938:SF9">
    <property type="entry name" value="FORMATE DEHYDROGENASE 1"/>
    <property type="match status" value="1"/>
</dbReference>
<dbReference type="SUPFAM" id="SSF52283">
    <property type="entry name" value="Formate/glycerate dehydrogenase catalytic domain-like"/>
    <property type="match status" value="1"/>
</dbReference>
<dbReference type="OrthoDB" id="9770208at2"/>
<dbReference type="AlphaFoldDB" id="A0A4R7JMW4"/>
<dbReference type="Pfam" id="PF11890">
    <property type="entry name" value="DUF3410"/>
    <property type="match status" value="1"/>
</dbReference>
<dbReference type="EMBL" id="SOAX01000005">
    <property type="protein sequence ID" value="TDT39410.1"/>
    <property type="molecule type" value="Genomic_DNA"/>
</dbReference>
<feature type="binding site" evidence="5">
    <location>
        <position position="234"/>
    </location>
    <ligand>
        <name>NAD(+)</name>
        <dbReference type="ChEBI" id="CHEBI:57540"/>
    </ligand>
</feature>
<dbReference type="CDD" id="cd12158">
    <property type="entry name" value="ErythrP_dh"/>
    <property type="match status" value="1"/>
</dbReference>
<comment type="subcellular location">
    <subcellularLocation>
        <location evidence="5">Cytoplasm</location>
    </subcellularLocation>
</comment>
<feature type="active site" evidence="5">
    <location>
        <position position="239"/>
    </location>
</feature>
<feature type="active site" evidence="5">
    <location>
        <position position="209"/>
    </location>
</feature>
<dbReference type="SUPFAM" id="SSF51735">
    <property type="entry name" value="NAD(P)-binding Rossmann-fold domains"/>
    <property type="match status" value="1"/>
</dbReference>
<dbReference type="GO" id="GO:0051287">
    <property type="term" value="F:NAD binding"/>
    <property type="evidence" value="ECO:0007669"/>
    <property type="project" value="InterPro"/>
</dbReference>
<keyword evidence="4 5" id="KW-0664">Pyridoxine biosynthesis</keyword>